<name>A0A9W8XGQ4_9PLEO</name>
<evidence type="ECO:0000313" key="1">
    <source>
        <dbReference type="EMBL" id="KAJ4349797.1"/>
    </source>
</evidence>
<dbReference type="EMBL" id="JAPEUX010000006">
    <property type="protein sequence ID" value="KAJ4349797.1"/>
    <property type="molecule type" value="Genomic_DNA"/>
</dbReference>
<dbReference type="OrthoDB" id="5181940at2759"/>
<sequence>MTVIRETPDIQAIKALIQSFFDRINDSDAKGLGKLFIANANLTIIRQDPARDPPSDSPWSLLSLPHNAATICHDAQEKEKLTIVLRTSIENFVKIIEDGEKRRDPTKPAPKVHEAPDLEATDVKVDHLFGAAWSPFRVTFDGVLHHYGTFAFTFGKVDDGSGKLWRLEGLTQNYRRTKGWGEPGEPGELAKGNL</sequence>
<organism evidence="1 2">
    <name type="scientific">Didymosphaeria variabile</name>
    <dbReference type="NCBI Taxonomy" id="1932322"/>
    <lineage>
        <taxon>Eukaryota</taxon>
        <taxon>Fungi</taxon>
        <taxon>Dikarya</taxon>
        <taxon>Ascomycota</taxon>
        <taxon>Pezizomycotina</taxon>
        <taxon>Dothideomycetes</taxon>
        <taxon>Pleosporomycetidae</taxon>
        <taxon>Pleosporales</taxon>
        <taxon>Massarineae</taxon>
        <taxon>Didymosphaeriaceae</taxon>
        <taxon>Didymosphaeria</taxon>
    </lineage>
</organism>
<evidence type="ECO:0000313" key="2">
    <source>
        <dbReference type="Proteomes" id="UP001140513"/>
    </source>
</evidence>
<accession>A0A9W8XGQ4</accession>
<gene>
    <name evidence="1" type="ORF">N0V89_008415</name>
</gene>
<keyword evidence="2" id="KW-1185">Reference proteome</keyword>
<reference evidence="1" key="1">
    <citation type="submission" date="2022-10" db="EMBL/GenBank/DDBJ databases">
        <title>Tapping the CABI collections for fungal endophytes: first genome assemblies for Collariella, Neodidymelliopsis, Ascochyta clinopodiicola, Didymella pomorum, Didymosphaeria variabile, Neocosmospora piperis and Neocucurbitaria cava.</title>
        <authorList>
            <person name="Hill R."/>
        </authorList>
    </citation>
    <scope>NUCLEOTIDE SEQUENCE</scope>
    <source>
        <strain evidence="1">IMI 356815</strain>
    </source>
</reference>
<proteinExistence type="predicted"/>
<protein>
    <submittedName>
        <fullName evidence="1">Uncharacterized protein</fullName>
    </submittedName>
</protein>
<dbReference type="Proteomes" id="UP001140513">
    <property type="component" value="Unassembled WGS sequence"/>
</dbReference>
<dbReference type="AlphaFoldDB" id="A0A9W8XGQ4"/>
<dbReference type="GeneID" id="80911945"/>
<comment type="caution">
    <text evidence="1">The sequence shown here is derived from an EMBL/GenBank/DDBJ whole genome shotgun (WGS) entry which is preliminary data.</text>
</comment>
<dbReference type="RefSeq" id="XP_056068727.1">
    <property type="nucleotide sequence ID" value="XM_056217171.1"/>
</dbReference>